<evidence type="ECO:0000256" key="1">
    <source>
        <dbReference type="SAM" id="Coils"/>
    </source>
</evidence>
<dbReference type="InParanoid" id="A0A0L0H6S4"/>
<dbReference type="VEuPathDB" id="FungiDB:SPPG_07765"/>
<protein>
    <submittedName>
        <fullName evidence="3">Uncharacterized protein</fullName>
    </submittedName>
</protein>
<feature type="coiled-coil region" evidence="1">
    <location>
        <begin position="989"/>
        <end position="1016"/>
    </location>
</feature>
<feature type="region of interest" description="Disordered" evidence="2">
    <location>
        <begin position="243"/>
        <end position="310"/>
    </location>
</feature>
<feature type="compositionally biased region" description="Polar residues" evidence="2">
    <location>
        <begin position="793"/>
        <end position="815"/>
    </location>
</feature>
<dbReference type="EMBL" id="KQ257466">
    <property type="protein sequence ID" value="KNC96942.1"/>
    <property type="molecule type" value="Genomic_DNA"/>
</dbReference>
<proteinExistence type="predicted"/>
<evidence type="ECO:0000313" key="3">
    <source>
        <dbReference type="EMBL" id="KNC96942.1"/>
    </source>
</evidence>
<feature type="compositionally biased region" description="Polar residues" evidence="2">
    <location>
        <begin position="289"/>
        <end position="309"/>
    </location>
</feature>
<feature type="compositionally biased region" description="Basic and acidic residues" evidence="2">
    <location>
        <begin position="176"/>
        <end position="190"/>
    </location>
</feature>
<feature type="region of interest" description="Disordered" evidence="2">
    <location>
        <begin position="570"/>
        <end position="601"/>
    </location>
</feature>
<reference evidence="3 4" key="1">
    <citation type="submission" date="2009-08" db="EMBL/GenBank/DDBJ databases">
        <title>The Genome Sequence of Spizellomyces punctatus strain DAOM BR117.</title>
        <authorList>
            <consortium name="The Broad Institute Genome Sequencing Platform"/>
            <person name="Russ C."/>
            <person name="Cuomo C."/>
            <person name="Shea T."/>
            <person name="Young S.K."/>
            <person name="Zeng Q."/>
            <person name="Koehrsen M."/>
            <person name="Haas B."/>
            <person name="Borodovsky M."/>
            <person name="Guigo R."/>
            <person name="Alvarado L."/>
            <person name="Berlin A."/>
            <person name="Bochicchio J."/>
            <person name="Borenstein D."/>
            <person name="Chapman S."/>
            <person name="Chen Z."/>
            <person name="Engels R."/>
            <person name="Freedman E."/>
            <person name="Gellesch M."/>
            <person name="Goldberg J."/>
            <person name="Griggs A."/>
            <person name="Gujja S."/>
            <person name="Heiman D."/>
            <person name="Hepburn T."/>
            <person name="Howarth C."/>
            <person name="Jen D."/>
            <person name="Larson L."/>
            <person name="Lewis B."/>
            <person name="Mehta T."/>
            <person name="Park D."/>
            <person name="Pearson M."/>
            <person name="Roberts A."/>
            <person name="Saif S."/>
            <person name="Shenoy N."/>
            <person name="Sisk P."/>
            <person name="Stolte C."/>
            <person name="Sykes S."/>
            <person name="Thomson T."/>
            <person name="Walk T."/>
            <person name="White J."/>
            <person name="Yandava C."/>
            <person name="Burger G."/>
            <person name="Gray M.W."/>
            <person name="Holland P.W.H."/>
            <person name="King N."/>
            <person name="Lang F.B.F."/>
            <person name="Roger A.J."/>
            <person name="Ruiz-Trillo I."/>
            <person name="Lander E."/>
            <person name="Nusbaum C."/>
        </authorList>
    </citation>
    <scope>NUCLEOTIDE SEQUENCE [LARGE SCALE GENOMIC DNA]</scope>
    <source>
        <strain evidence="3 4">DAOM BR117</strain>
    </source>
</reference>
<dbReference type="STRING" id="645134.A0A0L0H6S4"/>
<feature type="region of interest" description="Disordered" evidence="2">
    <location>
        <begin position="1"/>
        <end position="229"/>
    </location>
</feature>
<feature type="compositionally biased region" description="Polar residues" evidence="2">
    <location>
        <begin position="332"/>
        <end position="352"/>
    </location>
</feature>
<feature type="compositionally biased region" description="Basic and acidic residues" evidence="2">
    <location>
        <begin position="105"/>
        <end position="114"/>
    </location>
</feature>
<feature type="region of interest" description="Disordered" evidence="2">
    <location>
        <begin position="769"/>
        <end position="815"/>
    </location>
</feature>
<feature type="compositionally biased region" description="Basic and acidic residues" evidence="2">
    <location>
        <begin position="14"/>
        <end position="23"/>
    </location>
</feature>
<feature type="compositionally biased region" description="Polar residues" evidence="2">
    <location>
        <begin position="50"/>
        <end position="60"/>
    </location>
</feature>
<evidence type="ECO:0000313" key="4">
    <source>
        <dbReference type="Proteomes" id="UP000053201"/>
    </source>
</evidence>
<organism evidence="3 4">
    <name type="scientific">Spizellomyces punctatus (strain DAOM BR117)</name>
    <dbReference type="NCBI Taxonomy" id="645134"/>
    <lineage>
        <taxon>Eukaryota</taxon>
        <taxon>Fungi</taxon>
        <taxon>Fungi incertae sedis</taxon>
        <taxon>Chytridiomycota</taxon>
        <taxon>Chytridiomycota incertae sedis</taxon>
        <taxon>Chytridiomycetes</taxon>
        <taxon>Spizellomycetales</taxon>
        <taxon>Spizellomycetaceae</taxon>
        <taxon>Spizellomyces</taxon>
    </lineage>
</organism>
<accession>A0A0L0H6S4</accession>
<feature type="region of interest" description="Disordered" evidence="2">
    <location>
        <begin position="725"/>
        <end position="746"/>
    </location>
</feature>
<dbReference type="Proteomes" id="UP000053201">
    <property type="component" value="Unassembled WGS sequence"/>
</dbReference>
<sequence>MVRKTGPQSGPGIDGERDGDDHQQSGSVDVLRSPRTPNLSQAVIEGADSGGSSATQSRPQTPVMPSGTPPPKISSPTPRRVLTITPAKKPPQSAVNVPVGTFSEAAKDSERRDATATPNIPDRDQAQAGKDKRERNGTALSVGIISAQANEKDGKVRDARRKASKIDSKVSSASEKMSEKAAEKETEKEAYTSLEQEEITTEKGRPLTPLSSPKMRKKRSKTKVDDAAGTQVVTVTGAAKDKDVVDHIPTPPPVEPEVEAIVSRKTKKRKEKKVAVRQAPKHVPLQARLSETQSQPLESSPAASQSANIIPNGLKEKLETLGLDFDRVPSTRAANNLGNLSSKLTEGSNLVESSKPQKKQQQAASLDRRVPASQPPPPRRDISVPRKPSRCQTQRHAGEVDITSFLTSHNAATGEVDLQIDSEALANALNQLGAGYGYSSYTVDHAGENGHVNVRIDVQGKTEAPAGGKEGKSTPGHTCTPEATASFDLSTLGINIGQLDQLAANLGSFSFGGAEPAHANNSCGDGTVNVNVNGVAMNIDANAFIDQALEGLATTAAFLYEGLEAQVEKVRREEEVKSKSKTKGKGEVGGPKSSMQRVSEQVTKLEEYAAKLQNKFRNGLDPAGESTASSTEHGVPGATVCGKKLKKAKGLGSSSGTGAGTRYTATFTVSSGSSARDTPIDQTSPISEMFGVGLNPATAGWTTEDWKAKCRSVEIVMKRVREAREMRRRQREEEPGTGTAADGSSQGLNMLDALSQAAIGAINGLDHGLESDHDEYPSNGDIDYGNIGDDEQSVTSSGFATPSATEASSPPTDAQNLFENNHIQRLLETVRILVSTGEMLVNAPSTAMMANTSDSTQPLHGLKKKKKRSSSPQPPQTYSNYGQGQELDASSGVGVLVDEHGRPMDATLMDVNGRGRGRIELTNVVAYNSQGELAPIVFDPAPLLAAVASGAVAPGVPIPWEVFGLRGPPPSWQGQSTEHPHSAGVPMDVEILERELEVSRREEQELEKRLVEVVRRNGQWQTEVAKVLELEVNVSDAYQVEVLHEQYEDAVEFDADEEFAEGAEQIACSHGVPMIGTR</sequence>
<feature type="compositionally biased region" description="Polar residues" evidence="2">
    <location>
        <begin position="847"/>
        <end position="858"/>
    </location>
</feature>
<gene>
    <name evidence="3" type="ORF">SPPG_07765</name>
</gene>
<name>A0A0L0H6S4_SPIPD</name>
<evidence type="ECO:0000256" key="2">
    <source>
        <dbReference type="SAM" id="MobiDB-lite"/>
    </source>
</evidence>
<dbReference type="RefSeq" id="XP_016604982.1">
    <property type="nucleotide sequence ID" value="XM_016755925.1"/>
</dbReference>
<keyword evidence="4" id="KW-1185">Reference proteome</keyword>
<dbReference type="OrthoDB" id="2162954at2759"/>
<dbReference type="AlphaFoldDB" id="A0A0L0H6S4"/>
<feature type="compositionally biased region" description="Basic and acidic residues" evidence="2">
    <location>
        <begin position="725"/>
        <end position="734"/>
    </location>
</feature>
<keyword evidence="1" id="KW-0175">Coiled coil</keyword>
<feature type="compositionally biased region" description="Basic and acidic residues" evidence="2">
    <location>
        <begin position="121"/>
        <end position="136"/>
    </location>
</feature>
<feature type="region of interest" description="Disordered" evidence="2">
    <location>
        <begin position="332"/>
        <end position="395"/>
    </location>
</feature>
<feature type="region of interest" description="Disordered" evidence="2">
    <location>
        <begin position="847"/>
        <end position="886"/>
    </location>
</feature>
<dbReference type="GeneID" id="27690962"/>
<feature type="region of interest" description="Disordered" evidence="2">
    <location>
        <begin position="619"/>
        <end position="638"/>
    </location>
</feature>